<evidence type="ECO:0000313" key="1">
    <source>
        <dbReference type="EMBL" id="EFW22244.1"/>
    </source>
</evidence>
<protein>
    <submittedName>
        <fullName evidence="1">Uncharacterized protein</fullName>
    </submittedName>
</protein>
<proteinExistence type="predicted"/>
<organism evidence="2">
    <name type="scientific">Coccidioides posadasii (strain RMSCC 757 / Silveira)</name>
    <name type="common">Valley fever fungus</name>
    <dbReference type="NCBI Taxonomy" id="443226"/>
    <lineage>
        <taxon>Eukaryota</taxon>
        <taxon>Fungi</taxon>
        <taxon>Dikarya</taxon>
        <taxon>Ascomycota</taxon>
        <taxon>Pezizomycotina</taxon>
        <taxon>Eurotiomycetes</taxon>
        <taxon>Eurotiomycetidae</taxon>
        <taxon>Onygenales</taxon>
        <taxon>Onygenaceae</taxon>
        <taxon>Coccidioides</taxon>
    </lineage>
</organism>
<reference evidence="2" key="2">
    <citation type="submission" date="2010-03" db="EMBL/GenBank/DDBJ databases">
        <title>The genome sequence of Coccidioides posadasii strain Silveira.</title>
        <authorList>
            <consortium name="The Broad Institute Genome Sequencing Center for Infectious Disease"/>
            <person name="Neafsey D."/>
            <person name="Orbach M."/>
            <person name="Henn M.R."/>
            <person name="Cole G.T."/>
            <person name="Galgiani J."/>
            <person name="Gardner M.J."/>
            <person name="Kirkland T.N."/>
            <person name="Taylor J.W."/>
            <person name="Young S.K."/>
            <person name="Zeng Q."/>
            <person name="Koehrsen M."/>
            <person name="Alvarado L."/>
            <person name="Berlin A."/>
            <person name="Borenstein D."/>
            <person name="Chapman S.B."/>
            <person name="Chen Z."/>
            <person name="Engels R."/>
            <person name="Freedman E."/>
            <person name="Gellesch M."/>
            <person name="Goldberg J."/>
            <person name="Griggs A."/>
            <person name="Gujja S."/>
            <person name="Heilman E."/>
            <person name="Heiman D."/>
            <person name="Howarth C."/>
            <person name="Jen D."/>
            <person name="Larson L."/>
            <person name="Mehta T."/>
            <person name="Neiman D."/>
            <person name="Park D."/>
            <person name="Pearson M."/>
            <person name="Richards J."/>
            <person name="Roberts A."/>
            <person name="Saif S."/>
            <person name="Shea T."/>
            <person name="Shenoy N."/>
            <person name="Sisk P."/>
            <person name="Stolte C."/>
            <person name="Sykes S."/>
            <person name="Walk T."/>
            <person name="White J."/>
            <person name="Yandava C."/>
            <person name="Haas B."/>
            <person name="Nusbaum C."/>
            <person name="Birren B."/>
        </authorList>
    </citation>
    <scope>NUCLEOTIDE SEQUENCE [LARGE SCALE GENOMIC DNA]</scope>
    <source>
        <strain evidence="2">RMSCC 757 / Silveira</strain>
    </source>
</reference>
<evidence type="ECO:0000313" key="2">
    <source>
        <dbReference type="Proteomes" id="UP000002497"/>
    </source>
</evidence>
<name>E9CU55_COCPS</name>
<dbReference type="HOGENOM" id="CLU_1660579_0_0_1"/>
<accession>E9CU55</accession>
<dbReference type="EMBL" id="GL636486">
    <property type="protein sequence ID" value="EFW22244.1"/>
    <property type="molecule type" value="Genomic_DNA"/>
</dbReference>
<reference evidence="2" key="1">
    <citation type="journal article" date="2010" name="Genome Res.">
        <title>Population genomic sequencing of Coccidioides fungi reveals recent hybridization and transposon control.</title>
        <authorList>
            <person name="Neafsey D.E."/>
            <person name="Barker B.M."/>
            <person name="Sharpton T.J."/>
            <person name="Stajich J.E."/>
            <person name="Park D.J."/>
            <person name="Whiston E."/>
            <person name="Hung C.-Y."/>
            <person name="McMahan C."/>
            <person name="White J."/>
            <person name="Sykes S."/>
            <person name="Heiman D."/>
            <person name="Young S."/>
            <person name="Zeng Q."/>
            <person name="Abouelleil A."/>
            <person name="Aftuck L."/>
            <person name="Bessette D."/>
            <person name="Brown A."/>
            <person name="FitzGerald M."/>
            <person name="Lui A."/>
            <person name="Macdonald J.P."/>
            <person name="Priest M."/>
            <person name="Orbach M.J."/>
            <person name="Galgiani J.N."/>
            <person name="Kirkland T.N."/>
            <person name="Cole G.T."/>
            <person name="Birren B.W."/>
            <person name="Henn M.R."/>
            <person name="Taylor J.W."/>
            <person name="Rounsley S.D."/>
        </authorList>
    </citation>
    <scope>NUCLEOTIDE SEQUENCE [LARGE SCALE GENOMIC DNA]</scope>
    <source>
        <strain evidence="2">RMSCC 757 / Silveira</strain>
    </source>
</reference>
<dbReference type="Proteomes" id="UP000002497">
    <property type="component" value="Unassembled WGS sequence"/>
</dbReference>
<dbReference type="AlphaFoldDB" id="E9CU55"/>
<gene>
    <name evidence="1" type="ORF">CPSG_00143</name>
</gene>
<dbReference type="VEuPathDB" id="FungiDB:CPSG_00143"/>
<sequence length="159" mass="17019">MRSGAAPDPAADARRLLLLANGQLATQLLVAFAAVSLQGLALKLTYFPHNKPGAHRLELLGADGSRREPGEKSLLHSTTTASCVANLKKLLVNGDSRLTWRMEPLSLYHADSAHHNKNHCNQSEPRGGASLFVLVADGLRSINNPSMHMTSKGVSGIHD</sequence>
<keyword evidence="2" id="KW-1185">Reference proteome</keyword>